<evidence type="ECO:0000256" key="1">
    <source>
        <dbReference type="ARBA" id="ARBA00006865"/>
    </source>
</evidence>
<reference evidence="3" key="1">
    <citation type="submission" date="2018-05" db="EMBL/GenBank/DDBJ databases">
        <authorList>
            <person name="Lanie J.A."/>
            <person name="Ng W.-L."/>
            <person name="Kazmierczak K.M."/>
            <person name="Andrzejewski T.M."/>
            <person name="Davidsen T.M."/>
            <person name="Wayne K.J."/>
            <person name="Tettelin H."/>
            <person name="Glass J.I."/>
            <person name="Rusch D."/>
            <person name="Podicherti R."/>
            <person name="Tsui H.-C.T."/>
            <person name="Winkler M.E."/>
        </authorList>
    </citation>
    <scope>NUCLEOTIDE SEQUENCE</scope>
</reference>
<organism evidence="3">
    <name type="scientific">marine metagenome</name>
    <dbReference type="NCBI Taxonomy" id="408172"/>
    <lineage>
        <taxon>unclassified sequences</taxon>
        <taxon>metagenomes</taxon>
        <taxon>ecological metagenomes</taxon>
    </lineage>
</organism>
<dbReference type="GO" id="GO:0004553">
    <property type="term" value="F:hydrolase activity, hydrolyzing O-glycosyl compounds"/>
    <property type="evidence" value="ECO:0007669"/>
    <property type="project" value="InterPro"/>
</dbReference>
<dbReference type="PANTHER" id="PTHR10963:SF55">
    <property type="entry name" value="GLYCOSIDE HYDROLASE FAMILY 16 PROTEIN"/>
    <property type="match status" value="1"/>
</dbReference>
<gene>
    <name evidence="3" type="ORF">METZ01_LOCUS472250</name>
</gene>
<dbReference type="InterPro" id="IPR000757">
    <property type="entry name" value="Beta-glucanase-like"/>
</dbReference>
<evidence type="ECO:0000259" key="2">
    <source>
        <dbReference type="PROSITE" id="PS51762"/>
    </source>
</evidence>
<dbReference type="InterPro" id="IPR050546">
    <property type="entry name" value="Glycosyl_Hydrlase_16"/>
</dbReference>
<feature type="domain" description="GH16" evidence="2">
    <location>
        <begin position="1"/>
        <end position="245"/>
    </location>
</feature>
<dbReference type="Pfam" id="PF00722">
    <property type="entry name" value="Glyco_hydro_16"/>
    <property type="match status" value="1"/>
</dbReference>
<dbReference type="PROSITE" id="PS51762">
    <property type="entry name" value="GH16_2"/>
    <property type="match status" value="1"/>
</dbReference>
<proteinExistence type="inferred from homology"/>
<feature type="non-terminal residue" evidence="3">
    <location>
        <position position="1"/>
    </location>
</feature>
<dbReference type="InterPro" id="IPR013320">
    <property type="entry name" value="ConA-like_dom_sf"/>
</dbReference>
<sequence>RPDLSDEFDSGSVDLEKWFIAGDPDNAEQLDNSDGSAADWVGRAPGVFDPTNAVVQDGKLQLLIEWEPSSAMFPVLDNDGDPMLDADCDCPYENYTVGGLVSRNSLQYGYAEIRAKAAPLPVSSAFWMIGNHFEIDVFEMIGEAGDGPDGSGAGISHMMPTTIHNWDVGDLDDNGYGEEYELEWNVAKDFHTYGAEWTSDAVIFYADGQEVGRITQQEAGLIWNTEELHIWIDNEVFIWEGLPSP</sequence>
<dbReference type="PANTHER" id="PTHR10963">
    <property type="entry name" value="GLYCOSYL HYDROLASE-RELATED"/>
    <property type="match status" value="1"/>
</dbReference>
<dbReference type="Gene3D" id="2.60.120.200">
    <property type="match status" value="1"/>
</dbReference>
<dbReference type="AlphaFoldDB" id="A0A383BGU2"/>
<comment type="similarity">
    <text evidence="1">Belongs to the glycosyl hydrolase 16 family.</text>
</comment>
<dbReference type="EMBL" id="UINC01200484">
    <property type="protein sequence ID" value="SVE19396.1"/>
    <property type="molecule type" value="Genomic_DNA"/>
</dbReference>
<feature type="non-terminal residue" evidence="3">
    <location>
        <position position="245"/>
    </location>
</feature>
<protein>
    <recommendedName>
        <fullName evidence="2">GH16 domain-containing protein</fullName>
    </recommendedName>
</protein>
<dbReference type="SUPFAM" id="SSF49899">
    <property type="entry name" value="Concanavalin A-like lectins/glucanases"/>
    <property type="match status" value="1"/>
</dbReference>
<name>A0A383BGU2_9ZZZZ</name>
<dbReference type="GO" id="GO:0005975">
    <property type="term" value="P:carbohydrate metabolic process"/>
    <property type="evidence" value="ECO:0007669"/>
    <property type="project" value="InterPro"/>
</dbReference>
<evidence type="ECO:0000313" key="3">
    <source>
        <dbReference type="EMBL" id="SVE19396.1"/>
    </source>
</evidence>
<accession>A0A383BGU2</accession>